<gene>
    <name evidence="1" type="ORF">NQ317_013256</name>
</gene>
<comment type="caution">
    <text evidence="1">The sequence shown here is derived from an EMBL/GenBank/DDBJ whole genome shotgun (WGS) entry which is preliminary data.</text>
</comment>
<accession>A0ABQ9JYV2</accession>
<feature type="non-terminal residue" evidence="1">
    <location>
        <position position="1"/>
    </location>
</feature>
<name>A0ABQ9JYV2_9CUCU</name>
<protein>
    <submittedName>
        <fullName evidence="1">Uncharacterized protein</fullName>
    </submittedName>
</protein>
<organism evidence="1 2">
    <name type="scientific">Molorchus minor</name>
    <dbReference type="NCBI Taxonomy" id="1323400"/>
    <lineage>
        <taxon>Eukaryota</taxon>
        <taxon>Metazoa</taxon>
        <taxon>Ecdysozoa</taxon>
        <taxon>Arthropoda</taxon>
        <taxon>Hexapoda</taxon>
        <taxon>Insecta</taxon>
        <taxon>Pterygota</taxon>
        <taxon>Neoptera</taxon>
        <taxon>Endopterygota</taxon>
        <taxon>Coleoptera</taxon>
        <taxon>Polyphaga</taxon>
        <taxon>Cucujiformia</taxon>
        <taxon>Chrysomeloidea</taxon>
        <taxon>Cerambycidae</taxon>
        <taxon>Lamiinae</taxon>
        <taxon>Monochamini</taxon>
        <taxon>Molorchus</taxon>
    </lineage>
</organism>
<keyword evidence="2" id="KW-1185">Reference proteome</keyword>
<dbReference type="EMBL" id="JAPWTJ010000096">
    <property type="protein sequence ID" value="KAJ8983051.1"/>
    <property type="molecule type" value="Genomic_DNA"/>
</dbReference>
<proteinExistence type="predicted"/>
<sequence length="92" mass="11098">ILQNLQKKRTERRGRLSSEVNKFKSTKSNLIFKVTRFEPALRMPDPRRLCFRLRHWMDLELTQYRRPFEKYCNFVQIGIHVNLFGLVSISIS</sequence>
<dbReference type="Proteomes" id="UP001162164">
    <property type="component" value="Unassembled WGS sequence"/>
</dbReference>
<reference evidence="1" key="1">
    <citation type="journal article" date="2023" name="Insect Mol. Biol.">
        <title>Genome sequencing provides insights into the evolution of gene families encoding plant cell wall-degrading enzymes in longhorned beetles.</title>
        <authorList>
            <person name="Shin N.R."/>
            <person name="Okamura Y."/>
            <person name="Kirsch R."/>
            <person name="Pauchet Y."/>
        </authorList>
    </citation>
    <scope>NUCLEOTIDE SEQUENCE</scope>
    <source>
        <strain evidence="1">MMC_N1</strain>
    </source>
</reference>
<evidence type="ECO:0000313" key="2">
    <source>
        <dbReference type="Proteomes" id="UP001162164"/>
    </source>
</evidence>
<evidence type="ECO:0000313" key="1">
    <source>
        <dbReference type="EMBL" id="KAJ8983051.1"/>
    </source>
</evidence>